<reference evidence="3 4" key="1">
    <citation type="submission" date="2019-05" db="EMBL/GenBank/DDBJ databases">
        <title>Streptomyces sp. NEAU-C151, a novel actinomycete isolated from soil.</title>
        <authorList>
            <person name="Han L."/>
            <person name="Jiang H."/>
        </authorList>
    </citation>
    <scope>NUCLEOTIDE SEQUENCE [LARGE SCALE GENOMIC DNA]</scope>
    <source>
        <strain evidence="3 4">NEAU-C151</strain>
    </source>
</reference>
<proteinExistence type="predicted"/>
<evidence type="ECO:0008006" key="5">
    <source>
        <dbReference type="Google" id="ProtNLM"/>
    </source>
</evidence>
<accession>A0A5R9FDT6</accession>
<keyword evidence="2" id="KW-1133">Transmembrane helix</keyword>
<organism evidence="3 4">
    <name type="scientific">Streptomyces montanus</name>
    <dbReference type="NCBI Taxonomy" id="2580423"/>
    <lineage>
        <taxon>Bacteria</taxon>
        <taxon>Bacillati</taxon>
        <taxon>Actinomycetota</taxon>
        <taxon>Actinomycetes</taxon>
        <taxon>Kitasatosporales</taxon>
        <taxon>Streptomycetaceae</taxon>
        <taxon>Streptomyces</taxon>
    </lineage>
</organism>
<feature type="region of interest" description="Disordered" evidence="1">
    <location>
        <begin position="456"/>
        <end position="475"/>
    </location>
</feature>
<protein>
    <recommendedName>
        <fullName evidence="5">TPM domain-containing protein</fullName>
    </recommendedName>
</protein>
<evidence type="ECO:0000256" key="2">
    <source>
        <dbReference type="SAM" id="Phobius"/>
    </source>
</evidence>
<name>A0A5R9FDT6_9ACTN</name>
<evidence type="ECO:0000256" key="1">
    <source>
        <dbReference type="SAM" id="MobiDB-lite"/>
    </source>
</evidence>
<feature type="transmembrane region" description="Helical" evidence="2">
    <location>
        <begin position="489"/>
        <end position="518"/>
    </location>
</feature>
<sequence>MRDVRYARATAFASGDVRLRHRMHRGHVLGVVLLLLCAFWTATGAATATPAQASPQAADDTSQAAHLADRLRANPVYVTDQLPREIPHSTAPDFARLAKRTGVPTYVLVLPGQSTTNGDALLGAVHDRLGRDGLYVLVDYMGVTNAVAFGVRAPAADAETAALYELPYDAGPLRSFERFAEVVAQGGEKAAARAEAAREKYGSDGGEEPEQLYIGPADRENQSFLTGILVVGVPLLMLLLTAFVRRWRRRLPSARAAKPGSTKPRAAASRVPRGAVAGVALLTAVAIALTAWLTFDQTTSSAARTPTAADLSARVERVAARLKQDPVYTDPESPQVLDAGEKDRLRDRISEFGRSRSGGPVFVFVVPQMYEDESAGDPYVFAEAVHAKVGKDGVYVVADPLEGGISVVSYGLRLDNNHLLFDLPDSISDGDDSGESGESDGYRLSERLDRLMTFLDKTPRTDAPNSPDPDLKPEPIESHALRPLFSGDFWPGLLVGAFAALLVFAIVAGVLGIVGAVLRRRNPAPLPTAALPFEAPTDPSTAYLRRTAQTELSELARMFTEDQVPNPVGAGAEPLADIRAWDCFDSAMLLVDGDIDALADDDVDPASLVAVIVLARAGRAAFTGDTNNLCCGLNPLHGPAVSRHHLRVSGPAETVRRRLLPVCQPCRETAIVEPSTVHTLRMTLPPGQGGQGDGERMPYEEATGPLPAVRNGIPQLIDKVREFVSVR</sequence>
<dbReference type="EMBL" id="VBZC01000047">
    <property type="protein sequence ID" value="TLS41977.1"/>
    <property type="molecule type" value="Genomic_DNA"/>
</dbReference>
<evidence type="ECO:0000313" key="3">
    <source>
        <dbReference type="EMBL" id="TLS41977.1"/>
    </source>
</evidence>
<dbReference type="Proteomes" id="UP000305906">
    <property type="component" value="Unassembled WGS sequence"/>
</dbReference>
<keyword evidence="2" id="KW-0472">Membrane</keyword>
<keyword evidence="4" id="KW-1185">Reference proteome</keyword>
<gene>
    <name evidence="3" type="ORF">FE633_33420</name>
</gene>
<dbReference type="AlphaFoldDB" id="A0A5R9FDT6"/>
<feature type="transmembrane region" description="Helical" evidence="2">
    <location>
        <begin position="224"/>
        <end position="244"/>
    </location>
</feature>
<comment type="caution">
    <text evidence="3">The sequence shown here is derived from an EMBL/GenBank/DDBJ whole genome shotgun (WGS) entry which is preliminary data.</text>
</comment>
<feature type="transmembrane region" description="Helical" evidence="2">
    <location>
        <begin position="275"/>
        <end position="295"/>
    </location>
</feature>
<keyword evidence="2" id="KW-0812">Transmembrane</keyword>
<evidence type="ECO:0000313" key="4">
    <source>
        <dbReference type="Proteomes" id="UP000305906"/>
    </source>
</evidence>
<dbReference type="RefSeq" id="WP_138048915.1">
    <property type="nucleotide sequence ID" value="NZ_VBZC01000047.1"/>
</dbReference>